<dbReference type="Proteomes" id="UP001221009">
    <property type="component" value="Chromosome"/>
</dbReference>
<accession>A0AAX3QU60</accession>
<reference evidence="1" key="1">
    <citation type="submission" date="2023-03" db="EMBL/GenBank/DDBJ databases">
        <title>Parabacteroides distasonis, a bacteria resistant against UC.</title>
        <authorList>
            <person name="Dai W."/>
        </authorList>
    </citation>
    <scope>NUCLEOTIDE SEQUENCE</scope>
    <source>
        <strain evidence="1">F1-28</strain>
    </source>
</reference>
<dbReference type="InterPro" id="IPR011004">
    <property type="entry name" value="Trimer_LpxA-like_sf"/>
</dbReference>
<evidence type="ECO:0000313" key="2">
    <source>
        <dbReference type="Proteomes" id="UP001221009"/>
    </source>
</evidence>
<dbReference type="InterPro" id="IPR051159">
    <property type="entry name" value="Hexapeptide_acetyltransf"/>
</dbReference>
<protein>
    <submittedName>
        <fullName evidence="1">DapH/DapD/GlmU-related protein</fullName>
    </submittedName>
</protein>
<proteinExistence type="predicted"/>
<dbReference type="InterPro" id="IPR001451">
    <property type="entry name" value="Hexapep"/>
</dbReference>
<dbReference type="Pfam" id="PF00132">
    <property type="entry name" value="Hexapep"/>
    <property type="match status" value="1"/>
</dbReference>
<dbReference type="RefSeq" id="WP_122144829.1">
    <property type="nucleotide sequence ID" value="NZ_CP120353.1"/>
</dbReference>
<dbReference type="CDD" id="cd04647">
    <property type="entry name" value="LbH_MAT_like"/>
    <property type="match status" value="1"/>
</dbReference>
<dbReference type="AlphaFoldDB" id="A0AAX3QU60"/>
<dbReference type="PANTHER" id="PTHR23416:SF78">
    <property type="entry name" value="LIPOPOLYSACCHARIDE BIOSYNTHESIS O-ACETYL TRANSFERASE WBBJ-RELATED"/>
    <property type="match status" value="1"/>
</dbReference>
<dbReference type="SUPFAM" id="SSF51161">
    <property type="entry name" value="Trimeric LpxA-like enzymes"/>
    <property type="match status" value="1"/>
</dbReference>
<evidence type="ECO:0000313" key="1">
    <source>
        <dbReference type="EMBL" id="WET66639.1"/>
    </source>
</evidence>
<gene>
    <name evidence="1" type="ORF">P2T59_10255</name>
</gene>
<name>A0AAX3QU60_PARDI</name>
<dbReference type="EMBL" id="CP120353">
    <property type="protein sequence ID" value="WET66639.1"/>
    <property type="molecule type" value="Genomic_DNA"/>
</dbReference>
<sequence length="195" mass="21536">MFFYSIGENIKNIIALMYTKLIWKNARLVRLPFYARNQRNIIMSKGFTCGYNCRLSAGSDIVGGKIVFGKNFTMGDNCQLEGQGGLTIGDDVLLASRVFIGTTSHGKYVGERQDSPTTKPNERKIYYQSVEIGNNCWIGNGVVILSGVTIGNGCIVGANSVITKNIPDECMVVGVPARIIKKYSKDTGRWELYMP</sequence>
<organism evidence="1 2">
    <name type="scientific">Parabacteroides distasonis</name>
    <dbReference type="NCBI Taxonomy" id="823"/>
    <lineage>
        <taxon>Bacteria</taxon>
        <taxon>Pseudomonadati</taxon>
        <taxon>Bacteroidota</taxon>
        <taxon>Bacteroidia</taxon>
        <taxon>Bacteroidales</taxon>
        <taxon>Tannerellaceae</taxon>
        <taxon>Parabacteroides</taxon>
    </lineage>
</organism>
<dbReference type="PANTHER" id="PTHR23416">
    <property type="entry name" value="SIALIC ACID SYNTHASE-RELATED"/>
    <property type="match status" value="1"/>
</dbReference>
<dbReference type="Gene3D" id="2.160.10.10">
    <property type="entry name" value="Hexapeptide repeat proteins"/>
    <property type="match status" value="1"/>
</dbReference>